<evidence type="ECO:0000259" key="3">
    <source>
        <dbReference type="Pfam" id="PF04389"/>
    </source>
</evidence>
<evidence type="ECO:0000256" key="2">
    <source>
        <dbReference type="SAM" id="Coils"/>
    </source>
</evidence>
<dbReference type="PANTHER" id="PTHR10404">
    <property type="entry name" value="N-ACETYLATED-ALPHA-LINKED ACIDIC DIPEPTIDASE"/>
    <property type="match status" value="1"/>
</dbReference>
<evidence type="ECO:0000313" key="5">
    <source>
        <dbReference type="Proteomes" id="UP001163046"/>
    </source>
</evidence>
<organism evidence="4 5">
    <name type="scientific">Desmophyllum pertusum</name>
    <dbReference type="NCBI Taxonomy" id="174260"/>
    <lineage>
        <taxon>Eukaryota</taxon>
        <taxon>Metazoa</taxon>
        <taxon>Cnidaria</taxon>
        <taxon>Anthozoa</taxon>
        <taxon>Hexacorallia</taxon>
        <taxon>Scleractinia</taxon>
        <taxon>Caryophylliina</taxon>
        <taxon>Caryophylliidae</taxon>
        <taxon>Desmophyllum</taxon>
    </lineage>
</organism>
<dbReference type="InterPro" id="IPR036757">
    <property type="entry name" value="TFR-like_dimer_dom_sf"/>
</dbReference>
<name>A0A9W9YY66_9CNID</name>
<evidence type="ECO:0000313" key="4">
    <source>
        <dbReference type="EMBL" id="KAJ7371545.1"/>
    </source>
</evidence>
<dbReference type="EMBL" id="MU826845">
    <property type="protein sequence ID" value="KAJ7371545.1"/>
    <property type="molecule type" value="Genomic_DNA"/>
</dbReference>
<dbReference type="PANTHER" id="PTHR10404:SF78">
    <property type="entry name" value="N-ACETYLATED ALPHA-LINKED ACIDIC DIPEPTIDASE 2"/>
    <property type="match status" value="1"/>
</dbReference>
<gene>
    <name evidence="4" type="ORF">OS493_024885</name>
</gene>
<dbReference type="FunFam" id="3.40.630.10:FF:000101">
    <property type="entry name" value="N-acetylated alpha-linked acidic dipeptidase like 1"/>
    <property type="match status" value="1"/>
</dbReference>
<dbReference type="Pfam" id="PF04389">
    <property type="entry name" value="Peptidase_M28"/>
    <property type="match status" value="1"/>
</dbReference>
<accession>A0A9W9YY66</accession>
<dbReference type="GO" id="GO:0004180">
    <property type="term" value="F:carboxypeptidase activity"/>
    <property type="evidence" value="ECO:0007669"/>
    <property type="project" value="TreeGrafter"/>
</dbReference>
<evidence type="ECO:0000256" key="1">
    <source>
        <dbReference type="ARBA" id="ARBA00005634"/>
    </source>
</evidence>
<dbReference type="InterPro" id="IPR046450">
    <property type="entry name" value="PA_dom_sf"/>
</dbReference>
<protein>
    <recommendedName>
        <fullName evidence="3">Peptidase M28 domain-containing protein</fullName>
    </recommendedName>
</protein>
<dbReference type="SUPFAM" id="SSF52025">
    <property type="entry name" value="PA domain"/>
    <property type="match status" value="1"/>
</dbReference>
<keyword evidence="5" id="KW-1185">Reference proteome</keyword>
<keyword evidence="2" id="KW-0175">Coiled coil</keyword>
<dbReference type="Gene3D" id="3.40.630.10">
    <property type="entry name" value="Zn peptidases"/>
    <property type="match status" value="1"/>
</dbReference>
<comment type="caution">
    <text evidence="4">The sequence shown here is derived from an EMBL/GenBank/DDBJ whole genome shotgun (WGS) entry which is preliminary data.</text>
</comment>
<reference evidence="4" key="1">
    <citation type="submission" date="2023-01" db="EMBL/GenBank/DDBJ databases">
        <title>Genome assembly of the deep-sea coral Lophelia pertusa.</title>
        <authorList>
            <person name="Herrera S."/>
            <person name="Cordes E."/>
        </authorList>
    </citation>
    <scope>NUCLEOTIDE SEQUENCE</scope>
    <source>
        <strain evidence="4">USNM1676648</strain>
        <tissue evidence="4">Polyp</tissue>
    </source>
</reference>
<sequence>MAHVCSYFTKRPHVAGGEQNKKLGEYIRDKWLSYKFDHVEMVQYDVLLSMPPRDKPNVVKILNTTDGSALWKVQGPEKIAEPSENDSLVLPPFLGYSPPGNVSDADLLYANYGTVKDFQIQNAEKCGAAGVLLYSDPADNSPEGMNNTFPKTWWLPGTGTERGTLSFSEGDPLIPLLPSIDGIYRISKTDPEALLPKIPAQVITYDNAVEFLKRLKGDPVPPGWKGGLKHRIYKFGPGFTDSNLKVRLEVNNQFVTKPAFNVIEDAWVFGGVDPSSGTAVMMEVSRGVGELLTKTDWRPRRTIVFCSWGAEEYGLMALMNGWKKTKTCLSDRAVMYFNVDSAVVGNYSFGADGNPSLKSLVYQESALVKDPNAHDKETSLYDRWSSRYPSSSSPGKPSFGGLGSGSDYAPFSHFIGVPSIDMEYRFKSMNISYYTVYHTVHDTFYWQKTFNDPHFTTHLSMSQVGARILLEAADTRILPYNLTDYKEALKSNLAALETHYKSLLLKGNVTLDHLAREVRNFSRNADAFEQRKAEASDTQDFAKNYACSMTR</sequence>
<dbReference type="InterPro" id="IPR039373">
    <property type="entry name" value="Peptidase_M28B"/>
</dbReference>
<dbReference type="InterPro" id="IPR007484">
    <property type="entry name" value="Peptidase_M28"/>
</dbReference>
<dbReference type="Gene3D" id="1.20.930.40">
    <property type="entry name" value="Transferrin receptor-like, dimerisation domain"/>
    <property type="match status" value="1"/>
</dbReference>
<dbReference type="Gene3D" id="3.50.30.30">
    <property type="match status" value="2"/>
</dbReference>
<proteinExistence type="inferred from homology"/>
<feature type="coiled-coil region" evidence="2">
    <location>
        <begin position="486"/>
        <end position="538"/>
    </location>
</feature>
<comment type="similarity">
    <text evidence="1">Belongs to the peptidase M28 family. M28B subfamily.</text>
</comment>
<dbReference type="AlphaFoldDB" id="A0A9W9YY66"/>
<dbReference type="Proteomes" id="UP001163046">
    <property type="component" value="Unassembled WGS sequence"/>
</dbReference>
<dbReference type="SUPFAM" id="SSF53187">
    <property type="entry name" value="Zn-dependent exopeptidases"/>
    <property type="match status" value="1"/>
</dbReference>
<feature type="domain" description="Peptidase M28" evidence="3">
    <location>
        <begin position="270"/>
        <end position="444"/>
    </location>
</feature>
<dbReference type="OrthoDB" id="5841748at2759"/>